<evidence type="ECO:0000313" key="1">
    <source>
        <dbReference type="EMBL" id="KAH9510621.1"/>
    </source>
</evidence>
<name>A0A922L291_DERFA</name>
<sequence length="363" mass="42426">MVANRTTNNVMMTTSTNTCMFADGNHKQNCPLTIQERRQIAIDKRMCFRCGGFRHNSKDCDRRFKCDICNKNHITQSTPTITGSKVVSLSIPICDGSNEHLKFRINDKINTLRFDCVNHEQQLLIRQQNIPFYDEPKMVDILIGFDNINKIQLTVFGLSRNLNGVLSSCKNIGNEIGPEHNVDKESKLIMNKVMTNYCKTEDVKYDDLEQTIFNQSTVYYQRKIDPNVNEIKEVMNHMLMQMNVDRRKQYRSMMNDMETKEVIEPTKIAPNISYRIPHFVISRDDEKQPWNKAIFKEIILWDIVRPLSVSLHETNRAKSIEGMIRPKHLILYSNVTNNVKRSERNINQFQCPVAVRLYTINRK</sequence>
<protein>
    <recommendedName>
        <fullName evidence="3">CCHC-type domain-containing protein</fullName>
    </recommendedName>
</protein>
<dbReference type="AlphaFoldDB" id="A0A922L291"/>
<reference evidence="1" key="2">
    <citation type="journal article" date="2022" name="Res Sq">
        <title>Comparative Genomics Reveals Insights into the Divergent Evolution of Astigmatic Mites and Household Pest Adaptations.</title>
        <authorList>
            <person name="Xiong Q."/>
            <person name="Wan A.T.-Y."/>
            <person name="Liu X.-Y."/>
            <person name="Fung C.S.-H."/>
            <person name="Xiao X."/>
            <person name="Malainual N."/>
            <person name="Hou J."/>
            <person name="Wang L."/>
            <person name="Wang M."/>
            <person name="Yang K."/>
            <person name="Cui Y."/>
            <person name="Leung E."/>
            <person name="Nong W."/>
            <person name="Shin S.-K."/>
            <person name="Au S."/>
            <person name="Jeong K.Y."/>
            <person name="Chew F.T."/>
            <person name="Hui J."/>
            <person name="Leung T.F."/>
            <person name="Tungtrongchitr A."/>
            <person name="Zhong N."/>
            <person name="Liu Z."/>
            <person name="Tsui S."/>
        </authorList>
    </citation>
    <scope>NUCLEOTIDE SEQUENCE</scope>
    <source>
        <strain evidence="1">Derf</strain>
        <tissue evidence="1">Whole organism</tissue>
    </source>
</reference>
<evidence type="ECO:0008006" key="3">
    <source>
        <dbReference type="Google" id="ProtNLM"/>
    </source>
</evidence>
<gene>
    <name evidence="1" type="ORF">DERF_009140</name>
</gene>
<dbReference type="Proteomes" id="UP000790347">
    <property type="component" value="Unassembled WGS sequence"/>
</dbReference>
<reference evidence="1" key="1">
    <citation type="submission" date="2013-05" db="EMBL/GenBank/DDBJ databases">
        <authorList>
            <person name="Yim A.K.Y."/>
            <person name="Chan T.F."/>
            <person name="Ji K.M."/>
            <person name="Liu X.Y."/>
            <person name="Zhou J.W."/>
            <person name="Li R.Q."/>
            <person name="Yang K.Y."/>
            <person name="Li J."/>
            <person name="Li M."/>
            <person name="Law P.T.W."/>
            <person name="Wu Y.L."/>
            <person name="Cai Z.L."/>
            <person name="Qin H."/>
            <person name="Bao Y."/>
            <person name="Leung R.K.K."/>
            <person name="Ng P.K.S."/>
            <person name="Zou J."/>
            <person name="Zhong X.J."/>
            <person name="Ran P.X."/>
            <person name="Zhong N.S."/>
            <person name="Liu Z.G."/>
            <person name="Tsui S.K.W."/>
        </authorList>
    </citation>
    <scope>NUCLEOTIDE SEQUENCE</scope>
    <source>
        <strain evidence="1">Derf</strain>
        <tissue evidence="1">Whole organism</tissue>
    </source>
</reference>
<comment type="caution">
    <text evidence="1">The sequence shown here is derived from an EMBL/GenBank/DDBJ whole genome shotgun (WGS) entry which is preliminary data.</text>
</comment>
<keyword evidence="2" id="KW-1185">Reference proteome</keyword>
<proteinExistence type="predicted"/>
<accession>A0A922L291</accession>
<dbReference type="EMBL" id="ASGP02000004">
    <property type="protein sequence ID" value="KAH9510621.1"/>
    <property type="molecule type" value="Genomic_DNA"/>
</dbReference>
<evidence type="ECO:0000313" key="2">
    <source>
        <dbReference type="Proteomes" id="UP000790347"/>
    </source>
</evidence>
<organism evidence="1 2">
    <name type="scientific">Dermatophagoides farinae</name>
    <name type="common">American house dust mite</name>
    <dbReference type="NCBI Taxonomy" id="6954"/>
    <lineage>
        <taxon>Eukaryota</taxon>
        <taxon>Metazoa</taxon>
        <taxon>Ecdysozoa</taxon>
        <taxon>Arthropoda</taxon>
        <taxon>Chelicerata</taxon>
        <taxon>Arachnida</taxon>
        <taxon>Acari</taxon>
        <taxon>Acariformes</taxon>
        <taxon>Sarcoptiformes</taxon>
        <taxon>Astigmata</taxon>
        <taxon>Psoroptidia</taxon>
        <taxon>Analgoidea</taxon>
        <taxon>Pyroglyphidae</taxon>
        <taxon>Dermatophagoidinae</taxon>
        <taxon>Dermatophagoides</taxon>
    </lineage>
</organism>